<keyword evidence="1" id="KW-0805">Transcription regulation</keyword>
<dbReference type="SUPFAM" id="SSF57701">
    <property type="entry name" value="Zn2/Cys6 DNA-binding domain"/>
    <property type="match status" value="1"/>
</dbReference>
<accession>A0A2I2F7D4</accession>
<dbReference type="STRING" id="41067.A0A2I2F7D4"/>
<dbReference type="GO" id="GO:0008270">
    <property type="term" value="F:zinc ion binding"/>
    <property type="evidence" value="ECO:0007669"/>
    <property type="project" value="InterPro"/>
</dbReference>
<dbReference type="GO" id="GO:0000981">
    <property type="term" value="F:DNA-binding transcription factor activity, RNA polymerase II-specific"/>
    <property type="evidence" value="ECO:0007669"/>
    <property type="project" value="InterPro"/>
</dbReference>
<dbReference type="CDD" id="cd12148">
    <property type="entry name" value="fungal_TF_MHR"/>
    <property type="match status" value="1"/>
</dbReference>
<feature type="region of interest" description="Disordered" evidence="5">
    <location>
        <begin position="602"/>
        <end position="632"/>
    </location>
</feature>
<dbReference type="GeneID" id="36524804"/>
<feature type="region of interest" description="Disordered" evidence="5">
    <location>
        <begin position="89"/>
        <end position="116"/>
    </location>
</feature>
<dbReference type="Gene3D" id="4.10.240.10">
    <property type="entry name" value="Zn(2)-C6 fungal-type DNA-binding domain"/>
    <property type="match status" value="1"/>
</dbReference>
<dbReference type="InterPro" id="IPR001138">
    <property type="entry name" value="Zn2Cys6_DnaBD"/>
</dbReference>
<keyword evidence="8" id="KW-1185">Reference proteome</keyword>
<dbReference type="PROSITE" id="PS00463">
    <property type="entry name" value="ZN2_CY6_FUNGAL_1"/>
    <property type="match status" value="1"/>
</dbReference>
<dbReference type="RefSeq" id="XP_024670541.1">
    <property type="nucleotide sequence ID" value="XM_024817644.1"/>
</dbReference>
<evidence type="ECO:0000313" key="8">
    <source>
        <dbReference type="Proteomes" id="UP000234585"/>
    </source>
</evidence>
<evidence type="ECO:0000256" key="3">
    <source>
        <dbReference type="ARBA" id="ARBA00023163"/>
    </source>
</evidence>
<protein>
    <recommendedName>
        <fullName evidence="6">Zn(2)-C6 fungal-type domain-containing protein</fullName>
    </recommendedName>
</protein>
<reference evidence="7 8" key="1">
    <citation type="submission" date="2017-12" db="EMBL/GenBank/DDBJ databases">
        <authorList>
            <consortium name="DOE Joint Genome Institute"/>
            <person name="Haridas S."/>
            <person name="Kjaerbolling I."/>
            <person name="Vesth T.C."/>
            <person name="Frisvad J.C."/>
            <person name="Nybo J.L."/>
            <person name="Theobald S."/>
            <person name="Kuo A."/>
            <person name="Bowyer P."/>
            <person name="Matsuda Y."/>
            <person name="Mondo S."/>
            <person name="Lyhne E.K."/>
            <person name="Kogle M.E."/>
            <person name="Clum A."/>
            <person name="Lipzen A."/>
            <person name="Salamov A."/>
            <person name="Ngan C.Y."/>
            <person name="Daum C."/>
            <person name="Chiniquy J."/>
            <person name="Barry K."/>
            <person name="LaButti K."/>
            <person name="Simmons B.A."/>
            <person name="Magnuson J.K."/>
            <person name="Mortensen U.H."/>
            <person name="Larsen T.O."/>
            <person name="Grigoriev I.V."/>
            <person name="Baker S.E."/>
            <person name="Andersen M.R."/>
            <person name="Nordberg H.P."/>
            <person name="Cantor M.N."/>
            <person name="Hua S.X."/>
        </authorList>
    </citation>
    <scope>NUCLEOTIDE SEQUENCE [LARGE SCALE GENOMIC DNA]</scope>
    <source>
        <strain evidence="7 8">CBS 102.13</strain>
    </source>
</reference>
<feature type="domain" description="Zn(2)-C6 fungal-type" evidence="6">
    <location>
        <begin position="16"/>
        <end position="49"/>
    </location>
</feature>
<dbReference type="PANTHER" id="PTHR47840:SF3">
    <property type="entry name" value="ZN(II)2CYS6 TRANSCRIPTION FACTOR (EUROFUNG)"/>
    <property type="match status" value="1"/>
</dbReference>
<sequence length="706" mass="79596">MSSLQNNAALRKGTNSCTECRRRKVRCVRPSEGSASCRQCEERGSACMAQTSVHRTSRTPRLPSRYRISQLESQVSQLTKIVHNLESKIGGKPTHINTPGNDKSDDVQDESDAESSVSEVLVADQPSHLRSLFQNEWLSVDTRRDEAQLQERRKKDIDLMEIARPRLQSLIPSREEVSEITSFAYDWLTIFQAILPQPFTVESRQEVLDRYEEMCKPEVDVIDLALWLLTIAISVQQIPQGPMSPEVQFQMYRSHIELCRRVIDTVEDTLLCHDRLLGTVKGLGMVVHILRLRIGQGSFQKGWIRLRHAIALAELMGLPKLYKAVRLNKLGEVVDSMSQHAAQLWELICNVDRLFGMILNLPPATRRYQLTVTDPLVTDGTVNTRVYLCKLLDIAARVYDMEDSVAHGSGGNLHLELAGELSALASKTPRSWWVRRPGVNARPEDFLQFMHHSIAMRIHLPLALQQDSGAGHMYNRLACIDACDSIVKNYEYFIQTLPPGFFVSKMLDLHAFIAAVVLLLTSHNSPADRNSFRIDSSRLHDVAMGVADLMGERSQMKPGSDLAREGHNTLCALNRLLQQDYGTARDQDLTLKVPLLGKVHIRRNARQSSSNDQLPPQTTMTPGIETDTTRSTEHMLTPTSYQAPLDYNPDTSMLNTDISSDQRQWNGLSWSIEESYENFFDNSAMGQDLGESPLWLDIANPTLFPA</sequence>
<dbReference type="SMART" id="SM00066">
    <property type="entry name" value="GAL4"/>
    <property type="match status" value="1"/>
</dbReference>
<evidence type="ECO:0000259" key="6">
    <source>
        <dbReference type="PROSITE" id="PS50048"/>
    </source>
</evidence>
<evidence type="ECO:0000256" key="5">
    <source>
        <dbReference type="SAM" id="MobiDB-lite"/>
    </source>
</evidence>
<proteinExistence type="predicted"/>
<dbReference type="PANTHER" id="PTHR47840">
    <property type="entry name" value="ZN(II)2CYS6 TRANSCRIPTION FACTOR (EUROFUNG)-RELATED"/>
    <property type="match status" value="1"/>
</dbReference>
<keyword evidence="3" id="KW-0804">Transcription</keyword>
<organism evidence="7 8">
    <name type="scientific">Aspergillus candidus</name>
    <dbReference type="NCBI Taxonomy" id="41067"/>
    <lineage>
        <taxon>Eukaryota</taxon>
        <taxon>Fungi</taxon>
        <taxon>Dikarya</taxon>
        <taxon>Ascomycota</taxon>
        <taxon>Pezizomycotina</taxon>
        <taxon>Eurotiomycetes</taxon>
        <taxon>Eurotiomycetidae</taxon>
        <taxon>Eurotiales</taxon>
        <taxon>Aspergillaceae</taxon>
        <taxon>Aspergillus</taxon>
        <taxon>Aspergillus subgen. Circumdati</taxon>
    </lineage>
</organism>
<evidence type="ECO:0000256" key="1">
    <source>
        <dbReference type="ARBA" id="ARBA00023015"/>
    </source>
</evidence>
<dbReference type="InterPro" id="IPR036864">
    <property type="entry name" value="Zn2-C6_fun-type_DNA-bd_sf"/>
</dbReference>
<keyword evidence="4" id="KW-0539">Nucleus</keyword>
<dbReference type="EMBL" id="KZ559150">
    <property type="protein sequence ID" value="PLB36529.1"/>
    <property type="molecule type" value="Genomic_DNA"/>
</dbReference>
<dbReference type="PROSITE" id="PS50048">
    <property type="entry name" value="ZN2_CY6_FUNGAL_2"/>
    <property type="match status" value="1"/>
</dbReference>
<keyword evidence="2" id="KW-0238">DNA-binding</keyword>
<name>A0A2I2F7D4_ASPCN</name>
<evidence type="ECO:0000313" key="7">
    <source>
        <dbReference type="EMBL" id="PLB36529.1"/>
    </source>
</evidence>
<feature type="compositionally biased region" description="Polar residues" evidence="5">
    <location>
        <begin position="606"/>
        <end position="621"/>
    </location>
</feature>
<gene>
    <name evidence="7" type="ORF">BDW47DRAFT_132728</name>
</gene>
<evidence type="ECO:0000256" key="4">
    <source>
        <dbReference type="ARBA" id="ARBA00023242"/>
    </source>
</evidence>
<dbReference type="GO" id="GO:0009893">
    <property type="term" value="P:positive regulation of metabolic process"/>
    <property type="evidence" value="ECO:0007669"/>
    <property type="project" value="UniProtKB-ARBA"/>
</dbReference>
<evidence type="ECO:0000256" key="2">
    <source>
        <dbReference type="ARBA" id="ARBA00023125"/>
    </source>
</evidence>
<dbReference type="OrthoDB" id="6509908at2759"/>
<dbReference type="GO" id="GO:0003677">
    <property type="term" value="F:DNA binding"/>
    <property type="evidence" value="ECO:0007669"/>
    <property type="project" value="UniProtKB-KW"/>
</dbReference>
<dbReference type="AlphaFoldDB" id="A0A2I2F7D4"/>
<dbReference type="Proteomes" id="UP000234585">
    <property type="component" value="Unassembled WGS sequence"/>
</dbReference>